<dbReference type="RefSeq" id="WP_367994040.1">
    <property type="nucleotide sequence ID" value="NZ_JBFPJR010000015.1"/>
</dbReference>
<feature type="chain" id="PRO_5047065622" description="WD40 repeat domain-containing protein" evidence="3">
    <location>
        <begin position="25"/>
        <end position="330"/>
    </location>
</feature>
<evidence type="ECO:0000256" key="3">
    <source>
        <dbReference type="SAM" id="SignalP"/>
    </source>
</evidence>
<accession>A0ABV3SYR0</accession>
<feature type="compositionally biased region" description="Low complexity" evidence="1">
    <location>
        <begin position="270"/>
        <end position="293"/>
    </location>
</feature>
<dbReference type="SUPFAM" id="SSF63829">
    <property type="entry name" value="Calcium-dependent phosphotriesterase"/>
    <property type="match status" value="1"/>
</dbReference>
<organism evidence="4 5">
    <name type="scientific">Nocardioides eburneus</name>
    <dbReference type="NCBI Taxonomy" id="3231482"/>
    <lineage>
        <taxon>Bacteria</taxon>
        <taxon>Bacillati</taxon>
        <taxon>Actinomycetota</taxon>
        <taxon>Actinomycetes</taxon>
        <taxon>Propionibacteriales</taxon>
        <taxon>Nocardioidaceae</taxon>
        <taxon>Nocardioides</taxon>
    </lineage>
</organism>
<proteinExistence type="predicted"/>
<gene>
    <name evidence="4" type="ORF">AB3X52_10640</name>
</gene>
<feature type="signal peptide" evidence="3">
    <location>
        <begin position="1"/>
        <end position="24"/>
    </location>
</feature>
<evidence type="ECO:0000256" key="2">
    <source>
        <dbReference type="SAM" id="Phobius"/>
    </source>
</evidence>
<keyword evidence="2" id="KW-0812">Transmembrane</keyword>
<reference evidence="4 5" key="1">
    <citation type="submission" date="2024-07" db="EMBL/GenBank/DDBJ databases">
        <authorList>
            <person name="Lee S."/>
            <person name="Kang M."/>
        </authorList>
    </citation>
    <scope>NUCLEOTIDE SEQUENCE [LARGE SCALE GENOMIC DNA]</scope>
    <source>
        <strain evidence="4 5">DS6</strain>
    </source>
</reference>
<keyword evidence="5" id="KW-1185">Reference proteome</keyword>
<keyword evidence="2" id="KW-1133">Transmembrane helix</keyword>
<feature type="transmembrane region" description="Helical" evidence="2">
    <location>
        <begin position="306"/>
        <end position="324"/>
    </location>
</feature>
<evidence type="ECO:0008006" key="6">
    <source>
        <dbReference type="Google" id="ProtNLM"/>
    </source>
</evidence>
<comment type="caution">
    <text evidence="4">The sequence shown here is derived from an EMBL/GenBank/DDBJ whole genome shotgun (WGS) entry which is preliminary data.</text>
</comment>
<evidence type="ECO:0000313" key="4">
    <source>
        <dbReference type="EMBL" id="MEX0428075.1"/>
    </source>
</evidence>
<evidence type="ECO:0000256" key="1">
    <source>
        <dbReference type="SAM" id="MobiDB-lite"/>
    </source>
</evidence>
<keyword evidence="3" id="KW-0732">Signal</keyword>
<dbReference type="EMBL" id="JBFPJR010000015">
    <property type="protein sequence ID" value="MEX0428075.1"/>
    <property type="molecule type" value="Genomic_DNA"/>
</dbReference>
<feature type="region of interest" description="Disordered" evidence="1">
    <location>
        <begin position="270"/>
        <end position="302"/>
    </location>
</feature>
<evidence type="ECO:0000313" key="5">
    <source>
        <dbReference type="Proteomes" id="UP001556631"/>
    </source>
</evidence>
<keyword evidence="2" id="KW-0472">Membrane</keyword>
<sequence>MSPAVVVRILAGLAVVPFLLGAAAAPTGREHIAFTFADPRIDEASALVALPDGLFATTNDSGDTGRVFVVDPSGRTVGVTRWGSARDVEALALAPDGDVWVGDIGDNRSARDTVRVAKVPVGRGDRTVAPTVYDLVYPDGAHDAETLLCDPGSGRLYVASKGWLGGTLYAAPARLSTAHPNRLRSVAPVLPIATDGAFFPDRRHVIVRGYVSADVYTWPAMTKVASFPLPSQPQGEGIGVAADGTVYASSEGLHSAVVTVPLPAAVRTALTSTSPSSGPSPAPAAASPVTRPAQEQSAHERTGRSWWPWALGGLVGTAAVVVLLRSLRPR</sequence>
<name>A0ABV3SYR0_9ACTN</name>
<protein>
    <recommendedName>
        <fullName evidence="6">WD40 repeat domain-containing protein</fullName>
    </recommendedName>
</protein>
<dbReference type="Proteomes" id="UP001556631">
    <property type="component" value="Unassembled WGS sequence"/>
</dbReference>